<feature type="transmembrane region" description="Helical" evidence="2">
    <location>
        <begin position="12"/>
        <end position="34"/>
    </location>
</feature>
<reference evidence="3 4" key="1">
    <citation type="submission" date="2019-02" db="EMBL/GenBank/DDBJ databases">
        <title>Deep-cultivation of Planctomycetes and their phenomic and genomic characterization uncovers novel biology.</title>
        <authorList>
            <person name="Wiegand S."/>
            <person name="Jogler M."/>
            <person name="Boedeker C."/>
            <person name="Pinto D."/>
            <person name="Vollmers J."/>
            <person name="Rivas-Marin E."/>
            <person name="Kohn T."/>
            <person name="Peeters S.H."/>
            <person name="Heuer A."/>
            <person name="Rast P."/>
            <person name="Oberbeckmann S."/>
            <person name="Bunk B."/>
            <person name="Jeske O."/>
            <person name="Meyerdierks A."/>
            <person name="Storesund J.E."/>
            <person name="Kallscheuer N."/>
            <person name="Luecker S."/>
            <person name="Lage O.M."/>
            <person name="Pohl T."/>
            <person name="Merkel B.J."/>
            <person name="Hornburger P."/>
            <person name="Mueller R.-W."/>
            <person name="Bruemmer F."/>
            <person name="Labrenz M."/>
            <person name="Spormann A.M."/>
            <person name="Op Den Camp H."/>
            <person name="Overmann J."/>
            <person name="Amann R."/>
            <person name="Jetten M.S.M."/>
            <person name="Mascher T."/>
            <person name="Medema M.H."/>
            <person name="Devos D.P."/>
            <person name="Kaster A.-K."/>
            <person name="Ovreas L."/>
            <person name="Rohde M."/>
            <person name="Galperin M.Y."/>
            <person name="Jogler C."/>
        </authorList>
    </citation>
    <scope>NUCLEOTIDE SEQUENCE [LARGE SCALE GENOMIC DNA]</scope>
    <source>
        <strain evidence="3 4">Poly51</strain>
    </source>
</reference>
<organism evidence="3 4">
    <name type="scientific">Rubripirellula tenax</name>
    <dbReference type="NCBI Taxonomy" id="2528015"/>
    <lineage>
        <taxon>Bacteria</taxon>
        <taxon>Pseudomonadati</taxon>
        <taxon>Planctomycetota</taxon>
        <taxon>Planctomycetia</taxon>
        <taxon>Pirellulales</taxon>
        <taxon>Pirellulaceae</taxon>
        <taxon>Rubripirellula</taxon>
    </lineage>
</organism>
<protein>
    <recommendedName>
        <fullName evidence="5">General secretion pathway protein K</fullName>
    </recommendedName>
</protein>
<evidence type="ECO:0000313" key="4">
    <source>
        <dbReference type="Proteomes" id="UP000318288"/>
    </source>
</evidence>
<evidence type="ECO:0000256" key="2">
    <source>
        <dbReference type="SAM" id="Phobius"/>
    </source>
</evidence>
<dbReference type="Proteomes" id="UP000318288">
    <property type="component" value="Unassembled WGS sequence"/>
</dbReference>
<evidence type="ECO:0000313" key="3">
    <source>
        <dbReference type="EMBL" id="TWU58431.1"/>
    </source>
</evidence>
<dbReference type="EMBL" id="SJPW01000002">
    <property type="protein sequence ID" value="TWU58431.1"/>
    <property type="molecule type" value="Genomic_DNA"/>
</dbReference>
<feature type="region of interest" description="Disordered" evidence="1">
    <location>
        <begin position="157"/>
        <end position="177"/>
    </location>
</feature>
<accession>A0A5C6FFQ6</accession>
<keyword evidence="2" id="KW-0472">Membrane</keyword>
<name>A0A5C6FFQ6_9BACT</name>
<keyword evidence="2" id="KW-1133">Transmembrane helix</keyword>
<evidence type="ECO:0000256" key="1">
    <source>
        <dbReference type="SAM" id="MobiDB-lite"/>
    </source>
</evidence>
<gene>
    <name evidence="3" type="ORF">Poly51_12090</name>
</gene>
<sequence>MTRKFHRIDNRHGYVLLVVIAVSVLVITALSSLAKVSLRRGLEAADAERSLRVRWGALTLEQAMMKEITTVFELQEKRYAETSPGVPPPSTIRAALTLSGVTFDMLLGDEDAKLNLNALYHTAGLEKAEQQITKVIGPTVPGTVRLRPVVQPMELSRLKDSRKDEDDASEVDDAETPEIPAAFRSWGEVFDVVALEEQAGSDLVLPAITSEITLWGNGALNIRRASDEAIVAVVSTVIQDGGASKFLKRLRSSATVTLGVVLQTEISDEGDRRDVARLISETSTNYSLWLDASTPGGNRLRTFAATRRDESGVTRHTRFAY</sequence>
<evidence type="ECO:0008006" key="5">
    <source>
        <dbReference type="Google" id="ProtNLM"/>
    </source>
</evidence>
<feature type="compositionally biased region" description="Acidic residues" evidence="1">
    <location>
        <begin position="166"/>
        <end position="176"/>
    </location>
</feature>
<keyword evidence="2" id="KW-0812">Transmembrane</keyword>
<dbReference type="OrthoDB" id="255923at2"/>
<keyword evidence="4" id="KW-1185">Reference proteome</keyword>
<comment type="caution">
    <text evidence="3">The sequence shown here is derived from an EMBL/GenBank/DDBJ whole genome shotgun (WGS) entry which is preliminary data.</text>
</comment>
<dbReference type="RefSeq" id="WP_146455320.1">
    <property type="nucleotide sequence ID" value="NZ_SJPW01000002.1"/>
</dbReference>
<proteinExistence type="predicted"/>
<dbReference type="AlphaFoldDB" id="A0A5C6FFQ6"/>